<dbReference type="EMBL" id="CAXIPU020000424">
    <property type="protein sequence ID" value="CAL1671844.1"/>
    <property type="molecule type" value="Genomic_DNA"/>
</dbReference>
<keyword evidence="2" id="KW-1185">Reference proteome</keyword>
<proteinExistence type="predicted"/>
<name>A0AAV2MXQ0_9HYME</name>
<accession>A0AAV2MXQ0</accession>
<dbReference type="AlphaFoldDB" id="A0AAV2MXQ0"/>
<gene>
    <name evidence="1" type="ORF">LPLAT_LOCUS5264</name>
</gene>
<protein>
    <submittedName>
        <fullName evidence="1">Uncharacterized protein</fullName>
    </submittedName>
</protein>
<reference evidence="1" key="1">
    <citation type="submission" date="2024-04" db="EMBL/GenBank/DDBJ databases">
        <authorList>
            <consortium name="Molecular Ecology Group"/>
        </authorList>
    </citation>
    <scope>NUCLEOTIDE SEQUENCE</scope>
</reference>
<organism evidence="1 2">
    <name type="scientific">Lasius platythorax</name>
    <dbReference type="NCBI Taxonomy" id="488582"/>
    <lineage>
        <taxon>Eukaryota</taxon>
        <taxon>Metazoa</taxon>
        <taxon>Ecdysozoa</taxon>
        <taxon>Arthropoda</taxon>
        <taxon>Hexapoda</taxon>
        <taxon>Insecta</taxon>
        <taxon>Pterygota</taxon>
        <taxon>Neoptera</taxon>
        <taxon>Endopterygota</taxon>
        <taxon>Hymenoptera</taxon>
        <taxon>Apocrita</taxon>
        <taxon>Aculeata</taxon>
        <taxon>Formicoidea</taxon>
        <taxon>Formicidae</taxon>
        <taxon>Formicinae</taxon>
        <taxon>Lasius</taxon>
        <taxon>Lasius</taxon>
    </lineage>
</organism>
<comment type="caution">
    <text evidence="1">The sequence shown here is derived from an EMBL/GenBank/DDBJ whole genome shotgun (WGS) entry which is preliminary data.</text>
</comment>
<evidence type="ECO:0000313" key="1">
    <source>
        <dbReference type="EMBL" id="CAL1671844.1"/>
    </source>
</evidence>
<sequence>MKVMNIRVISAYRTVSLEASSILARIPLLHLLAATRKRVFIRTTDLRNSDQWTNESANAIREAETLIMHRQ</sequence>
<evidence type="ECO:0000313" key="2">
    <source>
        <dbReference type="Proteomes" id="UP001497644"/>
    </source>
</evidence>
<dbReference type="Proteomes" id="UP001497644">
    <property type="component" value="Unassembled WGS sequence"/>
</dbReference>